<keyword evidence="3" id="KW-1185">Reference proteome</keyword>
<protein>
    <recommendedName>
        <fullName evidence="1">GST N-terminal domain-containing protein</fullName>
    </recommendedName>
</protein>
<dbReference type="Pfam" id="PF13409">
    <property type="entry name" value="GST_N_2"/>
    <property type="match status" value="1"/>
</dbReference>
<feature type="domain" description="GST N-terminal" evidence="1">
    <location>
        <begin position="13"/>
        <end position="95"/>
    </location>
</feature>
<dbReference type="OrthoDB" id="4951845at2759"/>
<dbReference type="Proteomes" id="UP000269721">
    <property type="component" value="Unassembled WGS sequence"/>
</dbReference>
<accession>A0A4P9WHG3</accession>
<dbReference type="AlphaFoldDB" id="A0A4P9WHG3"/>
<dbReference type="InterPro" id="IPR004045">
    <property type="entry name" value="Glutathione_S-Trfase_N"/>
</dbReference>
<dbReference type="Gene3D" id="3.40.30.10">
    <property type="entry name" value="Glutaredoxin"/>
    <property type="match status" value="1"/>
</dbReference>
<organism evidence="2 3">
    <name type="scientific">Blyttiomyces helicus</name>
    <dbReference type="NCBI Taxonomy" id="388810"/>
    <lineage>
        <taxon>Eukaryota</taxon>
        <taxon>Fungi</taxon>
        <taxon>Fungi incertae sedis</taxon>
        <taxon>Chytridiomycota</taxon>
        <taxon>Chytridiomycota incertae sedis</taxon>
        <taxon>Chytridiomycetes</taxon>
        <taxon>Chytridiomycetes incertae sedis</taxon>
        <taxon>Blyttiomyces</taxon>
    </lineage>
</organism>
<name>A0A4P9WHG3_9FUNG</name>
<dbReference type="EMBL" id="KZ994709">
    <property type="protein sequence ID" value="RKO92271.1"/>
    <property type="molecule type" value="Genomic_DNA"/>
</dbReference>
<dbReference type="PROSITE" id="PS50404">
    <property type="entry name" value="GST_NTER"/>
    <property type="match status" value="1"/>
</dbReference>
<dbReference type="InterPro" id="IPR036249">
    <property type="entry name" value="Thioredoxin-like_sf"/>
</dbReference>
<evidence type="ECO:0000313" key="3">
    <source>
        <dbReference type="Proteomes" id="UP000269721"/>
    </source>
</evidence>
<evidence type="ECO:0000313" key="2">
    <source>
        <dbReference type="EMBL" id="RKO92271.1"/>
    </source>
</evidence>
<reference evidence="3" key="1">
    <citation type="journal article" date="2018" name="Nat. Microbiol.">
        <title>Leveraging single-cell genomics to expand the fungal tree of life.</title>
        <authorList>
            <person name="Ahrendt S.R."/>
            <person name="Quandt C.A."/>
            <person name="Ciobanu D."/>
            <person name="Clum A."/>
            <person name="Salamov A."/>
            <person name="Andreopoulos B."/>
            <person name="Cheng J.F."/>
            <person name="Woyke T."/>
            <person name="Pelin A."/>
            <person name="Henrissat B."/>
            <person name="Reynolds N.K."/>
            <person name="Benny G.L."/>
            <person name="Smith M.E."/>
            <person name="James T.Y."/>
            <person name="Grigoriev I.V."/>
        </authorList>
    </citation>
    <scope>NUCLEOTIDE SEQUENCE [LARGE SCALE GENOMIC DNA]</scope>
</reference>
<dbReference type="SUPFAM" id="SSF52833">
    <property type="entry name" value="Thioredoxin-like"/>
    <property type="match status" value="1"/>
</dbReference>
<sequence length="284" mass="30869">MSDAKQVIFYDLCGDPGKGPIFSPNTWKTRMALLHKKVDFCVVELSFGDITSEAFKKKTGMARPFVPLIELPDGTLISDSFHIAEYLETAYPNAPSLFLPTAPLPSPPPTSPAFQTAHQFACLIDAGLGSSDARWSTFFELAGPAIARQIVNDADRAYFFSDAKMGIVDGWKKLVVDADRADQLARARSSLYPIARLLSRPFFAASAAQLALSPAHPTPLFLASSTAPGLVDYILFGRYVMCAAVDPALAESIFKNAHGDQEGNVWPWVERVSLLVRRGGGWSA</sequence>
<evidence type="ECO:0000259" key="1">
    <source>
        <dbReference type="PROSITE" id="PS50404"/>
    </source>
</evidence>
<gene>
    <name evidence="2" type="ORF">BDK51DRAFT_23171</name>
</gene>
<proteinExistence type="predicted"/>